<protein>
    <submittedName>
        <fullName evidence="3">Dihydrodipicolinate synthase family protein</fullName>
    </submittedName>
</protein>
<sequence>MSATDLLVRRLRGTVLPAVATPMDERGVVDFAALRGYAGYVAGLPVGGVAVWAHTGRGLYLSEEDRGRVLAVWRSAVDGPVVAGVGVPRSVRAERPRDVVDATVAMAVRAAEGGADAVMVYPSALLAGDDDAAVALHEAAAAASGLPVLGFLLHGEAGGYPYPPRLVARLLGLPSAAGLKLATLDRAMACQDAIRAARPTGKLVVTGEDRMFGPSLMWGADAALVGIAAARVPLTTAVLDAWRAGDHGAFVRASARLDAFAGATFLDPIEGYVQRMLWAAVWEGVLPEEAAHDPYGPDLPDAERRAVVECLERLAKEPDTPR</sequence>
<dbReference type="AlphaFoldDB" id="A0A2S1SX13"/>
<dbReference type="CDD" id="cd00408">
    <property type="entry name" value="DHDPS-like"/>
    <property type="match status" value="1"/>
</dbReference>
<dbReference type="KEGG" id="stir:DDW44_20855"/>
<reference evidence="3 4" key="1">
    <citation type="submission" date="2018-05" db="EMBL/GenBank/DDBJ databases">
        <title>Complete genome sequence of sponge-derived Streptomyces sp. HNM0039.</title>
        <authorList>
            <person name="Huang X."/>
            <person name="Zhou S."/>
        </authorList>
    </citation>
    <scope>NUCLEOTIDE SEQUENCE [LARGE SCALE GENOMIC DNA]</scope>
    <source>
        <strain evidence="3 4">HNM0039</strain>
    </source>
</reference>
<comment type="similarity">
    <text evidence="1">Belongs to the DapA family.</text>
</comment>
<dbReference type="InterPro" id="IPR013785">
    <property type="entry name" value="Aldolase_TIM"/>
</dbReference>
<keyword evidence="4" id="KW-1185">Reference proteome</keyword>
<dbReference type="OrthoDB" id="3688938at2"/>
<evidence type="ECO:0000313" key="4">
    <source>
        <dbReference type="Proteomes" id="UP000244900"/>
    </source>
</evidence>
<evidence type="ECO:0000313" key="3">
    <source>
        <dbReference type="EMBL" id="AWI30953.1"/>
    </source>
</evidence>
<dbReference type="RefSeq" id="WP_108907348.1">
    <property type="nucleotide sequence ID" value="NZ_CP029188.1"/>
</dbReference>
<proteinExistence type="inferred from homology"/>
<evidence type="ECO:0000256" key="1">
    <source>
        <dbReference type="ARBA" id="ARBA00007592"/>
    </source>
</evidence>
<dbReference type="InterPro" id="IPR002220">
    <property type="entry name" value="DapA-like"/>
</dbReference>
<organism evidence="3 4">
    <name type="scientific">Streptomyces tirandamycinicus</name>
    <dbReference type="NCBI Taxonomy" id="2174846"/>
    <lineage>
        <taxon>Bacteria</taxon>
        <taxon>Bacillati</taxon>
        <taxon>Actinomycetota</taxon>
        <taxon>Actinomycetes</taxon>
        <taxon>Kitasatosporales</taxon>
        <taxon>Streptomycetaceae</taxon>
        <taxon>Streptomyces</taxon>
    </lineage>
</organism>
<dbReference type="Proteomes" id="UP000244900">
    <property type="component" value="Chromosome"/>
</dbReference>
<dbReference type="PANTHER" id="PTHR12128:SF66">
    <property type="entry name" value="4-HYDROXY-2-OXOGLUTARATE ALDOLASE, MITOCHONDRIAL"/>
    <property type="match status" value="1"/>
</dbReference>
<dbReference type="PANTHER" id="PTHR12128">
    <property type="entry name" value="DIHYDRODIPICOLINATE SYNTHASE"/>
    <property type="match status" value="1"/>
</dbReference>
<dbReference type="EMBL" id="CP029188">
    <property type="protein sequence ID" value="AWI30953.1"/>
    <property type="molecule type" value="Genomic_DNA"/>
</dbReference>
<name>A0A2S1SX13_9ACTN</name>
<dbReference type="SUPFAM" id="SSF51569">
    <property type="entry name" value="Aldolase"/>
    <property type="match status" value="1"/>
</dbReference>
<dbReference type="Gene3D" id="3.20.20.70">
    <property type="entry name" value="Aldolase class I"/>
    <property type="match status" value="1"/>
</dbReference>
<gene>
    <name evidence="3" type="ORF">DDW44_20855</name>
</gene>
<dbReference type="GO" id="GO:0008840">
    <property type="term" value="F:4-hydroxy-tetrahydrodipicolinate synthase activity"/>
    <property type="evidence" value="ECO:0007669"/>
    <property type="project" value="TreeGrafter"/>
</dbReference>
<evidence type="ECO:0000256" key="2">
    <source>
        <dbReference type="ARBA" id="ARBA00023239"/>
    </source>
</evidence>
<accession>A0A2S1SX13</accession>
<dbReference type="SMART" id="SM01130">
    <property type="entry name" value="DHDPS"/>
    <property type="match status" value="1"/>
</dbReference>
<dbReference type="Pfam" id="PF00701">
    <property type="entry name" value="DHDPS"/>
    <property type="match status" value="1"/>
</dbReference>
<keyword evidence="2" id="KW-0456">Lyase</keyword>